<keyword evidence="8" id="KW-1185">Reference proteome</keyword>
<reference evidence="7 8" key="2">
    <citation type="submission" date="2018-03" db="EMBL/GenBank/DDBJ databases">
        <title>The ancient ancestry and fast evolution of plastids.</title>
        <authorList>
            <person name="Moore K.R."/>
            <person name="Magnabosco C."/>
            <person name="Momper L."/>
            <person name="Gold D.A."/>
            <person name="Bosak T."/>
            <person name="Fournier G.P."/>
        </authorList>
    </citation>
    <scope>NUCLEOTIDE SEQUENCE [LARGE SCALE GENOMIC DNA]</scope>
    <source>
        <strain evidence="7 8">CCAP 1448/3</strain>
    </source>
</reference>
<feature type="transmembrane region" description="Helical" evidence="6">
    <location>
        <begin position="289"/>
        <end position="307"/>
    </location>
</feature>
<accession>A0A2T1C1E1</accession>
<evidence type="ECO:0000256" key="4">
    <source>
        <dbReference type="ARBA" id="ARBA00022989"/>
    </source>
</evidence>
<sequence length="482" mass="53446">MAPKKLLKNSLSLFVNRLTQAIATFILSAAIARTLGAEALGQYLLAISYYYIFANIASQGLKTLFTREIACEPELTPVYLVNGTLLQIVFSLIAYVAMVIIVFLLPYSAEASSICYILGLTILPFTLSNITEAIFQAQEKMHLIVISTVPIYILRLLGIIWVIQLHYGITTVAEILVFSESLILVIQWLLLIKSVKPKWQINQEFIWNTIKAARTLFAIEGVGIVSSKIDVLILSLLGSELLLGIYSGVTQLMQPFSIISGSITLASFPAMSKSVHLGRDKQREVAEKTIELLLCLGLPMLIGILFLGKDLLLFIYQDPSFGQAGLILNIISLSLITSCFARTLSYLLIANGFERFNLIEVVVTSASGAVVGAILIPQYKLLGAALMWIAMSLANFFSLIYFVYNRMFSLHMWALMRRPLLISACMAIILGILTKIREDFLIILALAIGSYTIVISLFLVHQFGGFGSIWHKIFHKMQGEDL</sequence>
<feature type="transmembrane region" description="Helical" evidence="6">
    <location>
        <begin position="46"/>
        <end position="65"/>
    </location>
</feature>
<keyword evidence="4 6" id="KW-1133">Transmembrane helix</keyword>
<evidence type="ECO:0000313" key="8">
    <source>
        <dbReference type="Proteomes" id="UP000238762"/>
    </source>
</evidence>
<evidence type="ECO:0000313" key="7">
    <source>
        <dbReference type="EMBL" id="PSB02089.1"/>
    </source>
</evidence>
<dbReference type="RefSeq" id="WP_106289464.1">
    <property type="nucleotide sequence ID" value="NZ_CAWNTC010000100.1"/>
</dbReference>
<gene>
    <name evidence="7" type="ORF">C7B64_14960</name>
</gene>
<evidence type="ECO:0000256" key="2">
    <source>
        <dbReference type="ARBA" id="ARBA00022475"/>
    </source>
</evidence>
<feature type="transmembrane region" description="Helical" evidence="6">
    <location>
        <begin position="243"/>
        <end position="268"/>
    </location>
</feature>
<dbReference type="EMBL" id="PVWJ01000074">
    <property type="protein sequence ID" value="PSB02089.1"/>
    <property type="molecule type" value="Genomic_DNA"/>
</dbReference>
<keyword evidence="3 6" id="KW-0812">Transmembrane</keyword>
<dbReference type="PANTHER" id="PTHR30250:SF26">
    <property type="entry name" value="PSMA PROTEIN"/>
    <property type="match status" value="1"/>
</dbReference>
<feature type="transmembrane region" description="Helical" evidence="6">
    <location>
        <begin position="175"/>
        <end position="195"/>
    </location>
</feature>
<evidence type="ECO:0000256" key="5">
    <source>
        <dbReference type="ARBA" id="ARBA00023136"/>
    </source>
</evidence>
<feature type="transmembrane region" description="Helical" evidence="6">
    <location>
        <begin position="111"/>
        <end position="131"/>
    </location>
</feature>
<reference evidence="7 8" key="1">
    <citation type="submission" date="2018-02" db="EMBL/GenBank/DDBJ databases">
        <authorList>
            <person name="Cohen D.B."/>
            <person name="Kent A.D."/>
        </authorList>
    </citation>
    <scope>NUCLEOTIDE SEQUENCE [LARGE SCALE GENOMIC DNA]</scope>
    <source>
        <strain evidence="7 8">CCAP 1448/3</strain>
    </source>
</reference>
<dbReference type="InterPro" id="IPR050833">
    <property type="entry name" value="Poly_Biosynth_Transport"/>
</dbReference>
<feature type="transmembrane region" description="Helical" evidence="6">
    <location>
        <begin position="216"/>
        <end position="237"/>
    </location>
</feature>
<organism evidence="7 8">
    <name type="scientific">Merismopedia glauca CCAP 1448/3</name>
    <dbReference type="NCBI Taxonomy" id="1296344"/>
    <lineage>
        <taxon>Bacteria</taxon>
        <taxon>Bacillati</taxon>
        <taxon>Cyanobacteriota</taxon>
        <taxon>Cyanophyceae</taxon>
        <taxon>Synechococcales</taxon>
        <taxon>Merismopediaceae</taxon>
        <taxon>Merismopedia</taxon>
    </lineage>
</organism>
<dbReference type="Proteomes" id="UP000238762">
    <property type="component" value="Unassembled WGS sequence"/>
</dbReference>
<dbReference type="GO" id="GO:0005886">
    <property type="term" value="C:plasma membrane"/>
    <property type="evidence" value="ECO:0007669"/>
    <property type="project" value="UniProtKB-SubCell"/>
</dbReference>
<feature type="transmembrane region" description="Helical" evidence="6">
    <location>
        <begin position="77"/>
        <end position="105"/>
    </location>
</feature>
<feature type="transmembrane region" description="Helical" evidence="6">
    <location>
        <begin position="415"/>
        <end position="434"/>
    </location>
</feature>
<name>A0A2T1C1E1_9CYAN</name>
<evidence type="ECO:0000256" key="6">
    <source>
        <dbReference type="SAM" id="Phobius"/>
    </source>
</evidence>
<comment type="caution">
    <text evidence="7">The sequence shown here is derived from an EMBL/GenBank/DDBJ whole genome shotgun (WGS) entry which is preliminary data.</text>
</comment>
<feature type="transmembrane region" description="Helical" evidence="6">
    <location>
        <begin position="143"/>
        <end position="163"/>
    </location>
</feature>
<dbReference type="OrthoDB" id="571413at2"/>
<dbReference type="AlphaFoldDB" id="A0A2T1C1E1"/>
<feature type="transmembrane region" description="Helical" evidence="6">
    <location>
        <begin position="327"/>
        <end position="349"/>
    </location>
</feature>
<dbReference type="PANTHER" id="PTHR30250">
    <property type="entry name" value="PST FAMILY PREDICTED COLANIC ACID TRANSPORTER"/>
    <property type="match status" value="1"/>
</dbReference>
<evidence type="ECO:0000256" key="3">
    <source>
        <dbReference type="ARBA" id="ARBA00022692"/>
    </source>
</evidence>
<keyword evidence="2" id="KW-1003">Cell membrane</keyword>
<dbReference type="Pfam" id="PF01943">
    <property type="entry name" value="Polysacc_synt"/>
    <property type="match status" value="1"/>
</dbReference>
<protein>
    <submittedName>
        <fullName evidence="7">Polysaccharide biosynthesis protein</fullName>
    </submittedName>
</protein>
<proteinExistence type="predicted"/>
<dbReference type="InterPro" id="IPR002797">
    <property type="entry name" value="Polysacc_synth"/>
</dbReference>
<keyword evidence="5 6" id="KW-0472">Membrane</keyword>
<feature type="transmembrane region" description="Helical" evidence="6">
    <location>
        <begin position="382"/>
        <end position="403"/>
    </location>
</feature>
<comment type="subcellular location">
    <subcellularLocation>
        <location evidence="1">Cell membrane</location>
        <topology evidence="1">Multi-pass membrane protein</topology>
    </subcellularLocation>
</comment>
<feature type="transmembrane region" description="Helical" evidence="6">
    <location>
        <begin position="440"/>
        <end position="460"/>
    </location>
</feature>
<evidence type="ECO:0000256" key="1">
    <source>
        <dbReference type="ARBA" id="ARBA00004651"/>
    </source>
</evidence>